<evidence type="ECO:0000256" key="7">
    <source>
        <dbReference type="ARBA" id="ARBA00022573"/>
    </source>
</evidence>
<dbReference type="Pfam" id="PF03186">
    <property type="entry name" value="CobD_Cbib"/>
    <property type="match status" value="1"/>
</dbReference>
<proteinExistence type="inferred from homology"/>
<organism evidence="12 13">
    <name type="scientific">Methanococcoides methylutens</name>
    <dbReference type="NCBI Taxonomy" id="2226"/>
    <lineage>
        <taxon>Archaea</taxon>
        <taxon>Methanobacteriati</taxon>
        <taxon>Methanobacteriota</taxon>
        <taxon>Stenosarchaea group</taxon>
        <taxon>Methanomicrobia</taxon>
        <taxon>Methanosarcinales</taxon>
        <taxon>Methanosarcinaceae</taxon>
        <taxon>Methanococcoides</taxon>
    </lineage>
</organism>
<evidence type="ECO:0000256" key="10">
    <source>
        <dbReference type="ARBA" id="ARBA00023136"/>
    </source>
</evidence>
<keyword evidence="8 11" id="KW-0812">Transmembrane</keyword>
<evidence type="ECO:0000256" key="8">
    <source>
        <dbReference type="ARBA" id="ARBA00022692"/>
    </source>
</evidence>
<evidence type="ECO:0000256" key="2">
    <source>
        <dbReference type="ARBA" id="ARBA00004651"/>
    </source>
</evidence>
<dbReference type="GO" id="GO:0048472">
    <property type="term" value="F:threonine-phosphate decarboxylase activity"/>
    <property type="evidence" value="ECO:0007669"/>
    <property type="project" value="InterPro"/>
</dbReference>
<dbReference type="AlphaFoldDB" id="A0A099T210"/>
<keyword evidence="9 11" id="KW-1133">Transmembrane helix</keyword>
<dbReference type="EMBL" id="JRHO01000009">
    <property type="protein sequence ID" value="KGK99200.1"/>
    <property type="molecule type" value="Genomic_DNA"/>
</dbReference>
<dbReference type="HAMAP" id="MF_00024">
    <property type="entry name" value="CobD_CbiB"/>
    <property type="match status" value="1"/>
</dbReference>
<dbReference type="Proteomes" id="UP000029859">
    <property type="component" value="Unassembled WGS sequence"/>
</dbReference>
<feature type="transmembrane region" description="Helical" evidence="11">
    <location>
        <begin position="83"/>
        <end position="99"/>
    </location>
</feature>
<comment type="subcellular location">
    <subcellularLocation>
        <location evidence="2 11">Cell membrane</location>
        <topology evidence="2 11">Multi-pass membrane protein</topology>
    </subcellularLocation>
</comment>
<keyword evidence="10 11" id="KW-0472">Membrane</keyword>
<dbReference type="GO" id="GO:0005886">
    <property type="term" value="C:plasma membrane"/>
    <property type="evidence" value="ECO:0007669"/>
    <property type="project" value="UniProtKB-SubCell"/>
</dbReference>
<gene>
    <name evidence="11" type="primary">cobD</name>
    <name evidence="12" type="ORF">LI82_04005</name>
</gene>
<protein>
    <recommendedName>
        <fullName evidence="5 11">Probable cobalamin biosynthesis protein CobD</fullName>
    </recommendedName>
</protein>
<comment type="similarity">
    <text evidence="4 11">Belongs to the CobD/CbiB family.</text>
</comment>
<keyword evidence="13" id="KW-1185">Reference proteome</keyword>
<dbReference type="UniPathway" id="UPA00148"/>
<evidence type="ECO:0000313" key="12">
    <source>
        <dbReference type="EMBL" id="KGK99200.1"/>
    </source>
</evidence>
<reference evidence="12 13" key="1">
    <citation type="submission" date="2014-09" db="EMBL/GenBank/DDBJ databases">
        <title>Draft genome sequence of an obligately methylotrophic methanogen, Methanococcoides methylutens, isolated from marine sediment.</title>
        <authorList>
            <person name="Guan Y."/>
            <person name="Ngugi D.K."/>
            <person name="Blom J."/>
            <person name="Ali S."/>
            <person name="Ferry J.G."/>
            <person name="Stingl U."/>
        </authorList>
    </citation>
    <scope>NUCLEOTIDE SEQUENCE [LARGE SCALE GENOMIC DNA]</scope>
    <source>
        <strain evidence="12 13">DSM 2657</strain>
    </source>
</reference>
<accession>A0A099T210</accession>
<evidence type="ECO:0000313" key="13">
    <source>
        <dbReference type="Proteomes" id="UP000029859"/>
    </source>
</evidence>
<feature type="transmembrane region" description="Helical" evidence="11">
    <location>
        <begin position="218"/>
        <end position="237"/>
    </location>
</feature>
<keyword evidence="6 11" id="KW-1003">Cell membrane</keyword>
<evidence type="ECO:0000256" key="9">
    <source>
        <dbReference type="ARBA" id="ARBA00022989"/>
    </source>
</evidence>
<comment type="function">
    <text evidence="1 11">Converts cobyric acid to cobinamide by the addition of aminopropanol on the F carboxylic group.</text>
</comment>
<evidence type="ECO:0000256" key="6">
    <source>
        <dbReference type="ARBA" id="ARBA00022475"/>
    </source>
</evidence>
<evidence type="ECO:0000256" key="1">
    <source>
        <dbReference type="ARBA" id="ARBA00003384"/>
    </source>
</evidence>
<evidence type="ECO:0000256" key="11">
    <source>
        <dbReference type="HAMAP-Rule" id="MF_00024"/>
    </source>
</evidence>
<dbReference type="RefSeq" id="WP_048193611.1">
    <property type="nucleotide sequence ID" value="NZ_CAAGSM010000002.1"/>
</dbReference>
<evidence type="ECO:0000256" key="5">
    <source>
        <dbReference type="ARBA" id="ARBA00016185"/>
    </source>
</evidence>
<name>A0A099T210_METMT</name>
<dbReference type="GO" id="GO:0009236">
    <property type="term" value="P:cobalamin biosynthetic process"/>
    <property type="evidence" value="ECO:0007669"/>
    <property type="project" value="UniProtKB-UniRule"/>
</dbReference>
<evidence type="ECO:0000256" key="4">
    <source>
        <dbReference type="ARBA" id="ARBA00006263"/>
    </source>
</evidence>
<dbReference type="PANTHER" id="PTHR34308:SF1">
    <property type="entry name" value="COBALAMIN BIOSYNTHESIS PROTEIN CBIB"/>
    <property type="match status" value="1"/>
</dbReference>
<feature type="transmembrane region" description="Helical" evidence="11">
    <location>
        <begin position="302"/>
        <end position="328"/>
    </location>
</feature>
<dbReference type="GO" id="GO:0015420">
    <property type="term" value="F:ABC-type vitamin B12 transporter activity"/>
    <property type="evidence" value="ECO:0007669"/>
    <property type="project" value="UniProtKB-UniRule"/>
</dbReference>
<dbReference type="NCBIfam" id="TIGR00380">
    <property type="entry name" value="cobal_cbiB"/>
    <property type="match status" value="1"/>
</dbReference>
<dbReference type="PANTHER" id="PTHR34308">
    <property type="entry name" value="COBALAMIN BIOSYNTHESIS PROTEIN CBIB"/>
    <property type="match status" value="1"/>
</dbReference>
<dbReference type="InterPro" id="IPR004485">
    <property type="entry name" value="Cobalamin_biosynth_CobD/CbiB"/>
</dbReference>
<feature type="transmembrane region" description="Helical" evidence="11">
    <location>
        <begin position="57"/>
        <end position="77"/>
    </location>
</feature>
<feature type="transmembrane region" description="Helical" evidence="11">
    <location>
        <begin position="167"/>
        <end position="184"/>
    </location>
</feature>
<sequence length="331" mass="35644">MIEPFLPGTDHLISVLLLATAFDLLIGEPPTALHPVVWIGNLIGFFKRSAPATHRKLYGVLFALVVILFASSIGYAVLLVANLSILPGFVVLLIEAYFLKSTFAIRRLIEAGIEVNTELVKGDLPSARQKLSMYVSRDTSQLSEGQVSSSVIETCSENFVDGILSPLFYYAILGPYGLIGAYAFKAVSTLDSMVGYMDEKHRDLGYFSAKTDDVLNWIPARICVIYITLGSVLAGMVSQGKKLDHGGAIKCATSDCRSCSSPNSGYPMASVAGVLGVRLEKPNTYVIGKDFSMPVAEDIKQASLVIAAASILAVISFAVLIYIISVIINYI</sequence>
<comment type="pathway">
    <text evidence="3 11">Cofactor biosynthesis; adenosylcobalamin biosynthesis.</text>
</comment>
<comment type="caution">
    <text evidence="12">The sequence shown here is derived from an EMBL/GenBank/DDBJ whole genome shotgun (WGS) entry which is preliminary data.</text>
</comment>
<dbReference type="NCBIfam" id="NF002281">
    <property type="entry name" value="PRK01209.2-5"/>
    <property type="match status" value="1"/>
</dbReference>
<keyword evidence="7 11" id="KW-0169">Cobalamin biosynthesis</keyword>
<evidence type="ECO:0000256" key="3">
    <source>
        <dbReference type="ARBA" id="ARBA00004953"/>
    </source>
</evidence>
<dbReference type="OrthoDB" id="46105at2157"/>